<keyword evidence="13" id="KW-0804">Transcription</keyword>
<evidence type="ECO:0000256" key="3">
    <source>
        <dbReference type="ARBA" id="ARBA00022630"/>
    </source>
</evidence>
<dbReference type="InterPro" id="IPR000014">
    <property type="entry name" value="PAS"/>
</dbReference>
<dbReference type="CDD" id="cd00202">
    <property type="entry name" value="ZnF_GATA"/>
    <property type="match status" value="1"/>
</dbReference>
<dbReference type="InterPro" id="IPR000679">
    <property type="entry name" value="Znf_GATA"/>
</dbReference>
<protein>
    <recommendedName>
        <fullName evidence="21">White collar 1 protein</fullName>
    </recommendedName>
</protein>
<keyword evidence="12" id="KW-0010">Activator</keyword>
<evidence type="ECO:0000256" key="7">
    <source>
        <dbReference type="ARBA" id="ARBA00022771"/>
    </source>
</evidence>
<name>A0A139HKR7_9PEZI</name>
<sequence length="1243" mass="136326">MPTTEILVAPLTAGSNIGDPDNAAAVVMKEVGDRLAATDGVQQINFGTWVESPDTFQLLVNWDKIDSHKAFMATEVYKPFLQRFLTITAGPPRMIHADLQPEHEFSNAVSAPVTEVATFYFGGDAPADYLEGVEKFRQMMEKDGADGFVGACVGVTYEDDNEREGVKGKAAVLLIGWESVDKHMAFRETSTFKDNIKLLRNGAQKIEMHHVQFMNFVAGLMPQGYASSPHHLNPDMRRISMMDYGQGSPAASVGSFNYDPNSSFDHSGIASGAVTPAGAVQQPRQTQHTRRPSATALALDTNFNTTTTNNNTYHHPAMPPNTAYDTSPAHPATTVDMDLGADQYLDSGMAMNMDFSVDQNLANAMSQETMQMPLYNQPQFNNHSALSSPMHPQAQQGTPQSGRMSQHDQGGRSQYGSVSGGGSAHPTVRQLSRTQSLHVPDHMSPGGHGSSPLSAPPTAAPRMSPQQQPQVPNHMTQAGFAKQPQNPVAGSQYDRGVNRPSQQGYDGINGPVPIDRSKYNPNNQNFPWETPEGGWPSTMMGKPHTSSIYKNAYSSTGFDMLGVLMRVATRPNPEINIGSVDLSCAFVVCDAEKDDFPIVYCSENFERLTGYTKHMILGRNCRFLQSPDGQVEPGIRRKYVDDDSVLYLKNMINLRRESQISLINYRRGGQPFMNLLTMIPITWDTEQVKFFVGFQVDLVEQPNAVTNKNPDGSYSINYQRGMTMPRYVVNAPDASVKTDLGQTVPRDDVSAILSTIGSGESEYAKRMWDKVLLENTDDVVHVLSLKGLFQWISPSALRVLEYEPSEIIGTALSSLCHPSDIVPVTRELKDTSTGASVNVVFRIRRKNSGYMWFEGHGSLHTEQGKGRKSIIMVGRERPVYALNKHEIVNAGGIGENELWTKMSTSGMFLFVSSNVRQLLDRQPDELVGISIQSLMRSESKTEFGRILEHARTGKKASVKHEMINRRGQVLSAFTTLYPGDATEGLKPTFIVAQTRLIKFSRTHHSSRPPLYPKSERAASGDGMPSNAGLGPNDGDVTPASNATPNRYTTTDGSAATYSGVNGLVIGHQDQSLASEDNLFDELKTTKSSSWQYEIRQLEKRNRMLAEEVQSLIAAKKKRKRRKGAGNQQKDCANCHTRVTPEWRRGPSGQRDLCNSCGLRWAKLVSQNGRVSPRTSSQQSAPSGGASDKASNASPRHQSMVGNAPSTAKEDATSPKNKMSIEHSSSMEGASGVPDKIDEDVEPD</sequence>
<evidence type="ECO:0000313" key="19">
    <source>
        <dbReference type="EMBL" id="KXT03095.1"/>
    </source>
</evidence>
<dbReference type="GO" id="GO:0009881">
    <property type="term" value="F:photoreceptor activity"/>
    <property type="evidence" value="ECO:0007669"/>
    <property type="project" value="UniProtKB-KW"/>
</dbReference>
<dbReference type="FunFam" id="3.30.450.20:FF:000087">
    <property type="entry name" value="White collar 1 protein"/>
    <property type="match status" value="1"/>
</dbReference>
<evidence type="ECO:0000259" key="17">
    <source>
        <dbReference type="PROSITE" id="PS50112"/>
    </source>
</evidence>
<evidence type="ECO:0000256" key="6">
    <source>
        <dbReference type="ARBA" id="ARBA00022737"/>
    </source>
</evidence>
<feature type="region of interest" description="Disordered" evidence="16">
    <location>
        <begin position="378"/>
        <end position="520"/>
    </location>
</feature>
<comment type="caution">
    <text evidence="19">The sequence shown here is derived from an EMBL/GenBank/DDBJ whole genome shotgun (WGS) entry which is preliminary data.</text>
</comment>
<feature type="domain" description="PAS" evidence="17">
    <location>
        <begin position="772"/>
        <end position="835"/>
    </location>
</feature>
<dbReference type="Gene3D" id="3.30.50.10">
    <property type="entry name" value="Erythroid Transcription Factor GATA-1, subunit A"/>
    <property type="match status" value="1"/>
</dbReference>
<evidence type="ECO:0000256" key="8">
    <source>
        <dbReference type="ARBA" id="ARBA00022833"/>
    </source>
</evidence>
<evidence type="ECO:0000256" key="14">
    <source>
        <dbReference type="ARBA" id="ARBA00023170"/>
    </source>
</evidence>
<dbReference type="Pfam" id="PF00320">
    <property type="entry name" value="GATA"/>
    <property type="match status" value="1"/>
</dbReference>
<keyword evidence="1" id="KW-0600">Photoreceptor protein</keyword>
<feature type="region of interest" description="Disordered" evidence="16">
    <location>
        <begin position="1166"/>
        <end position="1243"/>
    </location>
</feature>
<evidence type="ECO:0000256" key="9">
    <source>
        <dbReference type="ARBA" id="ARBA00022991"/>
    </source>
</evidence>
<evidence type="ECO:0000259" key="18">
    <source>
        <dbReference type="PROSITE" id="PS50114"/>
    </source>
</evidence>
<keyword evidence="2" id="KW-0716">Sensory transduction</keyword>
<feature type="region of interest" description="Disordered" evidence="16">
    <location>
        <begin position="1001"/>
        <end position="1053"/>
    </location>
</feature>
<dbReference type="CDD" id="cd00130">
    <property type="entry name" value="PAS"/>
    <property type="match status" value="3"/>
</dbReference>
<evidence type="ECO:0000256" key="16">
    <source>
        <dbReference type="SAM" id="MobiDB-lite"/>
    </source>
</evidence>
<evidence type="ECO:0000256" key="4">
    <source>
        <dbReference type="ARBA" id="ARBA00022643"/>
    </source>
</evidence>
<evidence type="ECO:0000256" key="2">
    <source>
        <dbReference type="ARBA" id="ARBA00022606"/>
    </source>
</evidence>
<dbReference type="Pfam" id="PF08447">
    <property type="entry name" value="PAS_3"/>
    <property type="match status" value="1"/>
</dbReference>
<dbReference type="Pfam" id="PF13426">
    <property type="entry name" value="PAS_9"/>
    <property type="match status" value="2"/>
</dbReference>
<keyword evidence="4" id="KW-0288">FMN</keyword>
<dbReference type="InterPro" id="IPR035965">
    <property type="entry name" value="PAS-like_dom_sf"/>
</dbReference>
<reference evidence="19 20" key="1">
    <citation type="submission" date="2015-07" db="EMBL/GenBank/DDBJ databases">
        <title>Comparative genomics of the Sigatoka disease complex on banana suggests a link between parallel evolutionary changes in Pseudocercospora fijiensis and Pseudocercospora eumusae and increased virulence on the banana host.</title>
        <authorList>
            <person name="Chang T.-C."/>
            <person name="Salvucci A."/>
            <person name="Crous P.W."/>
            <person name="Stergiopoulos I."/>
        </authorList>
    </citation>
    <scope>NUCLEOTIDE SEQUENCE [LARGE SCALE GENOMIC DNA]</scope>
    <source>
        <strain evidence="19 20">CBS 114824</strain>
    </source>
</reference>
<evidence type="ECO:0000256" key="1">
    <source>
        <dbReference type="ARBA" id="ARBA00022543"/>
    </source>
</evidence>
<feature type="compositionally biased region" description="Polar residues" evidence="16">
    <location>
        <begin position="378"/>
        <end position="387"/>
    </location>
</feature>
<evidence type="ECO:0000256" key="15">
    <source>
        <dbReference type="PROSITE-ProRule" id="PRU00094"/>
    </source>
</evidence>
<evidence type="ECO:0000256" key="13">
    <source>
        <dbReference type="ARBA" id="ARBA00023163"/>
    </source>
</evidence>
<keyword evidence="6" id="KW-0677">Repeat</keyword>
<gene>
    <name evidence="19" type="ORF">AC578_7732</name>
</gene>
<dbReference type="SUPFAM" id="SSF57716">
    <property type="entry name" value="Glucocorticoid receptor-like (DNA-binding domain)"/>
    <property type="match status" value="1"/>
</dbReference>
<dbReference type="Proteomes" id="UP000070133">
    <property type="component" value="Unassembled WGS sequence"/>
</dbReference>
<feature type="compositionally biased region" description="Polar residues" evidence="16">
    <location>
        <begin position="393"/>
        <end position="404"/>
    </location>
</feature>
<keyword evidence="11" id="KW-0238">DNA-binding</keyword>
<keyword evidence="14" id="KW-0675">Receptor</keyword>
<dbReference type="GO" id="GO:0043565">
    <property type="term" value="F:sequence-specific DNA binding"/>
    <property type="evidence" value="ECO:0007669"/>
    <property type="project" value="InterPro"/>
</dbReference>
<evidence type="ECO:0000256" key="11">
    <source>
        <dbReference type="ARBA" id="ARBA00023125"/>
    </source>
</evidence>
<dbReference type="InterPro" id="IPR011008">
    <property type="entry name" value="Dimeric_a/b-barrel"/>
</dbReference>
<dbReference type="PROSITE" id="PS00344">
    <property type="entry name" value="GATA_ZN_FINGER_1"/>
    <property type="match status" value="1"/>
</dbReference>
<evidence type="ECO:0000256" key="10">
    <source>
        <dbReference type="ARBA" id="ARBA00023015"/>
    </source>
</evidence>
<evidence type="ECO:0000313" key="20">
    <source>
        <dbReference type="Proteomes" id="UP000070133"/>
    </source>
</evidence>
<feature type="compositionally biased region" description="Polar residues" evidence="16">
    <location>
        <begin position="1213"/>
        <end position="1227"/>
    </location>
</feature>
<feature type="compositionally biased region" description="Low complexity" evidence="16">
    <location>
        <begin position="1175"/>
        <end position="1186"/>
    </location>
</feature>
<feature type="domain" description="PAS" evidence="17">
    <location>
        <begin position="598"/>
        <end position="620"/>
    </location>
</feature>
<dbReference type="SMART" id="SM00401">
    <property type="entry name" value="ZnF_GATA"/>
    <property type="match status" value="1"/>
</dbReference>
<dbReference type="AlphaFoldDB" id="A0A139HKR7"/>
<dbReference type="PANTHER" id="PTHR47429">
    <property type="entry name" value="PROTEIN TWIN LOV 1"/>
    <property type="match status" value="1"/>
</dbReference>
<keyword evidence="8" id="KW-0862">Zinc</keyword>
<evidence type="ECO:0000256" key="5">
    <source>
        <dbReference type="ARBA" id="ARBA00022723"/>
    </source>
</evidence>
<keyword evidence="5" id="KW-0479">Metal-binding</keyword>
<feature type="domain" description="PAS" evidence="17">
    <location>
        <begin position="902"/>
        <end position="954"/>
    </location>
</feature>
<dbReference type="OrthoDB" id="447251at2759"/>
<feature type="compositionally biased region" description="Polar residues" evidence="16">
    <location>
        <begin position="464"/>
        <end position="476"/>
    </location>
</feature>
<dbReference type="NCBIfam" id="TIGR00229">
    <property type="entry name" value="sensory_box"/>
    <property type="match status" value="1"/>
</dbReference>
<feature type="domain" description="GATA-type" evidence="18">
    <location>
        <begin position="1125"/>
        <end position="1158"/>
    </location>
</feature>
<dbReference type="GO" id="GO:0008270">
    <property type="term" value="F:zinc ion binding"/>
    <property type="evidence" value="ECO:0007669"/>
    <property type="project" value="UniProtKB-KW"/>
</dbReference>
<evidence type="ECO:0000256" key="12">
    <source>
        <dbReference type="ARBA" id="ARBA00023159"/>
    </source>
</evidence>
<dbReference type="PROSITE" id="PS50114">
    <property type="entry name" value="GATA_ZN_FINGER_2"/>
    <property type="match status" value="1"/>
</dbReference>
<dbReference type="FunFam" id="3.30.450.20:FF:000064">
    <property type="entry name" value="Vivid PAS protein VVD"/>
    <property type="match status" value="1"/>
</dbReference>
<dbReference type="Gene3D" id="3.30.450.20">
    <property type="entry name" value="PAS domain"/>
    <property type="match status" value="3"/>
</dbReference>
<organism evidence="19 20">
    <name type="scientific">Pseudocercospora eumusae</name>
    <dbReference type="NCBI Taxonomy" id="321146"/>
    <lineage>
        <taxon>Eukaryota</taxon>
        <taxon>Fungi</taxon>
        <taxon>Dikarya</taxon>
        <taxon>Ascomycota</taxon>
        <taxon>Pezizomycotina</taxon>
        <taxon>Dothideomycetes</taxon>
        <taxon>Dothideomycetidae</taxon>
        <taxon>Mycosphaerellales</taxon>
        <taxon>Mycosphaerellaceae</taxon>
        <taxon>Pseudocercospora</taxon>
    </lineage>
</organism>
<dbReference type="GO" id="GO:0006355">
    <property type="term" value="P:regulation of DNA-templated transcription"/>
    <property type="evidence" value="ECO:0007669"/>
    <property type="project" value="InterPro"/>
</dbReference>
<dbReference type="STRING" id="321146.A0A139HKR7"/>
<accession>A0A139HKR7</accession>
<feature type="compositionally biased region" description="Polar residues" evidence="16">
    <location>
        <begin position="1038"/>
        <end position="1053"/>
    </location>
</feature>
<keyword evidence="10" id="KW-0805">Transcription regulation</keyword>
<keyword evidence="20" id="KW-1185">Reference proteome</keyword>
<dbReference type="EMBL" id="LFZN01000033">
    <property type="protein sequence ID" value="KXT03095.1"/>
    <property type="molecule type" value="Genomic_DNA"/>
</dbReference>
<dbReference type="InterPro" id="IPR001610">
    <property type="entry name" value="PAC"/>
</dbReference>
<dbReference type="FunFam" id="3.30.450.20:FF:000063">
    <property type="entry name" value="White collar 1 protein"/>
    <property type="match status" value="1"/>
</dbReference>
<dbReference type="PANTHER" id="PTHR47429:SF7">
    <property type="entry name" value="GATA-FACTOR"/>
    <property type="match status" value="1"/>
</dbReference>
<dbReference type="InterPro" id="IPR013655">
    <property type="entry name" value="PAS_fold_3"/>
</dbReference>
<dbReference type="SUPFAM" id="SSF54909">
    <property type="entry name" value="Dimeric alpha+beta barrel"/>
    <property type="match status" value="1"/>
</dbReference>
<dbReference type="Gene3D" id="3.30.70.100">
    <property type="match status" value="2"/>
</dbReference>
<keyword evidence="7 15" id="KW-0863">Zinc-finger</keyword>
<dbReference type="SMART" id="SM00086">
    <property type="entry name" value="PAC"/>
    <property type="match status" value="2"/>
</dbReference>
<dbReference type="InterPro" id="IPR013088">
    <property type="entry name" value="Znf_NHR/GATA"/>
</dbReference>
<dbReference type="PROSITE" id="PS50112">
    <property type="entry name" value="PAS"/>
    <property type="match status" value="3"/>
</dbReference>
<evidence type="ECO:0008006" key="21">
    <source>
        <dbReference type="Google" id="ProtNLM"/>
    </source>
</evidence>
<dbReference type="GO" id="GO:0005634">
    <property type="term" value="C:nucleus"/>
    <property type="evidence" value="ECO:0007669"/>
    <property type="project" value="TreeGrafter"/>
</dbReference>
<dbReference type="SMART" id="SM00091">
    <property type="entry name" value="PAS"/>
    <property type="match status" value="3"/>
</dbReference>
<dbReference type="SUPFAM" id="SSF55785">
    <property type="entry name" value="PYP-like sensor domain (PAS domain)"/>
    <property type="match status" value="3"/>
</dbReference>
<keyword evidence="3" id="KW-0285">Flavoprotein</keyword>
<proteinExistence type="predicted"/>
<feature type="compositionally biased region" description="Polar residues" evidence="16">
    <location>
        <begin position="1188"/>
        <end position="1205"/>
    </location>
</feature>
<keyword evidence="9" id="KW-0157">Chromophore</keyword>